<dbReference type="PaxDb" id="4113-PGSC0003DMT400056024"/>
<dbReference type="SMR" id="M1BYU9"/>
<evidence type="ECO:0000256" key="2">
    <source>
        <dbReference type="ARBA" id="ARBA00023121"/>
    </source>
</evidence>
<keyword evidence="1" id="KW-0813">Transport</keyword>
<dbReference type="InterPro" id="IPR016140">
    <property type="entry name" value="Bifunc_inhib/LTP/seed_store"/>
</dbReference>
<dbReference type="AlphaFoldDB" id="M1BYU9"/>
<evidence type="ECO:0000259" key="3">
    <source>
        <dbReference type="Pfam" id="PF00234"/>
    </source>
</evidence>
<dbReference type="Gene3D" id="1.10.110.10">
    <property type="entry name" value="Plant lipid-transfer and hydrophobic proteins"/>
    <property type="match status" value="1"/>
</dbReference>
<sequence length="96" mass="10650">MTKATSFVAIFLVGAMAFFLGEFLVTAQVPLCDNRKLSPCGPAFVLNESPTKECCATLKEVTQKCFCEFLRNPVTVRFVEFPQDVFGLCKLPFPTC</sequence>
<dbReference type="PANTHER" id="PTHR33214">
    <property type="entry name" value="BIFUNCTIONAL INHIBITOR/LIPID-TRANSFER PROTEIN/SEED STORAGE 2S ALBUMIN SUPERFAMILY PROTEIN"/>
    <property type="match status" value="1"/>
</dbReference>
<protein>
    <submittedName>
        <fullName evidence="4">Nonspecific lipid-transfer protein AKCS9</fullName>
    </submittedName>
</protein>
<dbReference type="SUPFAM" id="SSF47699">
    <property type="entry name" value="Bifunctional inhibitor/lipid-transfer protein/seed storage 2S albumin"/>
    <property type="match status" value="1"/>
</dbReference>
<dbReference type="Pfam" id="PF00234">
    <property type="entry name" value="Tryp_alpha_amyl"/>
    <property type="match status" value="1"/>
</dbReference>
<keyword evidence="2" id="KW-0446">Lipid-binding</keyword>
<evidence type="ECO:0000313" key="4">
    <source>
        <dbReference type="EnsemblPlants" id="PGSC0003DMT400056024"/>
    </source>
</evidence>
<dbReference type="GO" id="GO:0006869">
    <property type="term" value="P:lipid transport"/>
    <property type="evidence" value="ECO:0007669"/>
    <property type="project" value="InterPro"/>
</dbReference>
<proteinExistence type="predicted"/>
<dbReference type="Proteomes" id="UP000011115">
    <property type="component" value="Unassembled WGS sequence"/>
</dbReference>
<reference evidence="5" key="1">
    <citation type="journal article" date="2011" name="Nature">
        <title>Genome sequence and analysis of the tuber crop potato.</title>
        <authorList>
            <consortium name="The Potato Genome Sequencing Consortium"/>
        </authorList>
    </citation>
    <scope>NUCLEOTIDE SEQUENCE [LARGE SCALE GENOMIC DNA]</scope>
    <source>
        <strain evidence="5">cv. DM1-3 516 R44</strain>
    </source>
</reference>
<name>M1BYU9_SOLTU</name>
<evidence type="ECO:0000313" key="5">
    <source>
        <dbReference type="Proteomes" id="UP000011115"/>
    </source>
</evidence>
<accession>M1BYU9</accession>
<dbReference type="InterPro" id="IPR036312">
    <property type="entry name" value="Bifun_inhib/LTP/seed_sf"/>
</dbReference>
<keyword evidence="5" id="KW-1185">Reference proteome</keyword>
<dbReference type="InterPro" id="IPR033872">
    <property type="entry name" value="nsLTP2"/>
</dbReference>
<dbReference type="EnsemblPlants" id="PGSC0003DMT400056024">
    <property type="protein sequence ID" value="PGSC0003DMT400056024"/>
    <property type="gene ID" value="PGSC0003DMG400021761"/>
</dbReference>
<dbReference type="InParanoid" id="M1BYU9"/>
<dbReference type="PANTHER" id="PTHR33214:SF69">
    <property type="entry name" value="BIFUNCTIONAL INHIBITOR_LIPID-TRANSFER PROTEIN_SEED STORAGE 2S ALBUMIN SUPERFAMILY PROTEIN"/>
    <property type="match status" value="1"/>
</dbReference>
<dbReference type="HOGENOM" id="CLU_158223_2_1_1"/>
<reference evidence="4" key="2">
    <citation type="submission" date="2015-06" db="UniProtKB">
        <authorList>
            <consortium name="EnsemblPlants"/>
        </authorList>
    </citation>
    <scope>IDENTIFICATION</scope>
    <source>
        <strain evidence="4">DM1-3 516 R44</strain>
    </source>
</reference>
<organism evidence="4 5">
    <name type="scientific">Solanum tuberosum</name>
    <name type="common">Potato</name>
    <dbReference type="NCBI Taxonomy" id="4113"/>
    <lineage>
        <taxon>Eukaryota</taxon>
        <taxon>Viridiplantae</taxon>
        <taxon>Streptophyta</taxon>
        <taxon>Embryophyta</taxon>
        <taxon>Tracheophyta</taxon>
        <taxon>Spermatophyta</taxon>
        <taxon>Magnoliopsida</taxon>
        <taxon>eudicotyledons</taxon>
        <taxon>Gunneridae</taxon>
        <taxon>Pentapetalae</taxon>
        <taxon>asterids</taxon>
        <taxon>lamiids</taxon>
        <taxon>Solanales</taxon>
        <taxon>Solanaceae</taxon>
        <taxon>Solanoideae</taxon>
        <taxon>Solaneae</taxon>
        <taxon>Solanum</taxon>
    </lineage>
</organism>
<dbReference type="Gramene" id="PGSC0003DMT400056024">
    <property type="protein sequence ID" value="PGSC0003DMT400056024"/>
    <property type="gene ID" value="PGSC0003DMG400021761"/>
</dbReference>
<evidence type="ECO:0000256" key="1">
    <source>
        <dbReference type="ARBA" id="ARBA00022448"/>
    </source>
</evidence>
<dbReference type="GO" id="GO:0008289">
    <property type="term" value="F:lipid binding"/>
    <property type="evidence" value="ECO:0007669"/>
    <property type="project" value="UniProtKB-KW"/>
</dbReference>
<feature type="domain" description="Bifunctional inhibitor/plant lipid transfer protein/seed storage helical" evidence="3">
    <location>
        <begin position="34"/>
        <end position="96"/>
    </location>
</feature>
<dbReference type="eggNOG" id="ENOG502R7DS">
    <property type="taxonomic scope" value="Eukaryota"/>
</dbReference>